<gene>
    <name evidence="3" type="ORF">THAOC_18320</name>
</gene>
<dbReference type="PROSITE" id="PS00352">
    <property type="entry name" value="CSD_1"/>
    <property type="match status" value="1"/>
</dbReference>
<keyword evidence="4" id="KW-1185">Reference proteome</keyword>
<feature type="region of interest" description="Disordered" evidence="1">
    <location>
        <begin position="64"/>
        <end position="89"/>
    </location>
</feature>
<accession>K0SSJ6</accession>
<dbReference type="PROSITE" id="PS51857">
    <property type="entry name" value="CSD_2"/>
    <property type="match status" value="1"/>
</dbReference>
<dbReference type="PRINTS" id="PR00050">
    <property type="entry name" value="COLDSHOCK"/>
</dbReference>
<reference evidence="3 4" key="1">
    <citation type="journal article" date="2012" name="Genome Biol.">
        <title>Genome and low-iron response of an oceanic diatom adapted to chronic iron limitation.</title>
        <authorList>
            <person name="Lommer M."/>
            <person name="Specht M."/>
            <person name="Roy A.S."/>
            <person name="Kraemer L."/>
            <person name="Andreson R."/>
            <person name="Gutowska M.A."/>
            <person name="Wolf J."/>
            <person name="Bergner S.V."/>
            <person name="Schilhabel M.B."/>
            <person name="Klostermeier U.C."/>
            <person name="Beiko R.G."/>
            <person name="Rosenstiel P."/>
            <person name="Hippler M."/>
            <person name="Laroche J."/>
        </authorList>
    </citation>
    <scope>NUCLEOTIDE SEQUENCE [LARGE SCALE GENOMIC DNA]</scope>
    <source>
        <strain evidence="3 4">CCMP1005</strain>
    </source>
</reference>
<feature type="domain" description="CSD" evidence="2">
    <location>
        <begin position="2"/>
        <end position="68"/>
    </location>
</feature>
<dbReference type="GO" id="GO:0003676">
    <property type="term" value="F:nucleic acid binding"/>
    <property type="evidence" value="ECO:0007669"/>
    <property type="project" value="InterPro"/>
</dbReference>
<evidence type="ECO:0000256" key="1">
    <source>
        <dbReference type="SAM" id="MobiDB-lite"/>
    </source>
</evidence>
<dbReference type="InterPro" id="IPR019844">
    <property type="entry name" value="CSD_CS"/>
</dbReference>
<dbReference type="EMBL" id="AGNL01020265">
    <property type="protein sequence ID" value="EJK61232.1"/>
    <property type="molecule type" value="Genomic_DNA"/>
</dbReference>
<dbReference type="InterPro" id="IPR012340">
    <property type="entry name" value="NA-bd_OB-fold"/>
</dbReference>
<evidence type="ECO:0000313" key="4">
    <source>
        <dbReference type="Proteomes" id="UP000266841"/>
    </source>
</evidence>
<dbReference type="CDD" id="cd04458">
    <property type="entry name" value="CSP_CDS"/>
    <property type="match status" value="1"/>
</dbReference>
<dbReference type="SMART" id="SM00357">
    <property type="entry name" value="CSP"/>
    <property type="match status" value="1"/>
</dbReference>
<dbReference type="InterPro" id="IPR011129">
    <property type="entry name" value="CSD"/>
</dbReference>
<dbReference type="InterPro" id="IPR002059">
    <property type="entry name" value="CSP_DNA-bd"/>
</dbReference>
<protein>
    <recommendedName>
        <fullName evidence="2">CSD domain-containing protein</fullName>
    </recommendedName>
</protein>
<dbReference type="AlphaFoldDB" id="K0SSJ6"/>
<evidence type="ECO:0000313" key="3">
    <source>
        <dbReference type="EMBL" id="EJK61232.1"/>
    </source>
</evidence>
<dbReference type="eggNOG" id="ENOG502S8XB">
    <property type="taxonomic scope" value="Eukaryota"/>
</dbReference>
<dbReference type="Proteomes" id="UP000266841">
    <property type="component" value="Unassembled WGS sequence"/>
</dbReference>
<dbReference type="Pfam" id="PF00313">
    <property type="entry name" value="CSD"/>
    <property type="match status" value="1"/>
</dbReference>
<evidence type="ECO:0000259" key="2">
    <source>
        <dbReference type="PROSITE" id="PS51857"/>
    </source>
</evidence>
<name>K0SSJ6_THAOC</name>
<proteinExistence type="predicted"/>
<dbReference type="PANTHER" id="PTHR46565:SF20">
    <property type="entry name" value="COLD SHOCK DOMAIN-CONTAINING PROTEIN 4"/>
    <property type="match status" value="1"/>
</dbReference>
<comment type="caution">
    <text evidence="3">The sequence shown here is derived from an EMBL/GenBank/DDBJ whole genome shotgun (WGS) entry which is preliminary data.</text>
</comment>
<dbReference type="PANTHER" id="PTHR46565">
    <property type="entry name" value="COLD SHOCK DOMAIN PROTEIN 2"/>
    <property type="match status" value="1"/>
</dbReference>
<dbReference type="SUPFAM" id="SSF50249">
    <property type="entry name" value="Nucleic acid-binding proteins"/>
    <property type="match status" value="1"/>
</dbReference>
<dbReference type="Gene3D" id="2.40.50.140">
    <property type="entry name" value="Nucleic acid-binding proteins"/>
    <property type="match status" value="1"/>
</dbReference>
<dbReference type="OrthoDB" id="422005at2759"/>
<organism evidence="3 4">
    <name type="scientific">Thalassiosira oceanica</name>
    <name type="common">Marine diatom</name>
    <dbReference type="NCBI Taxonomy" id="159749"/>
    <lineage>
        <taxon>Eukaryota</taxon>
        <taxon>Sar</taxon>
        <taxon>Stramenopiles</taxon>
        <taxon>Ochrophyta</taxon>
        <taxon>Bacillariophyta</taxon>
        <taxon>Coscinodiscophyceae</taxon>
        <taxon>Thalassiosirophycidae</taxon>
        <taxon>Thalassiosirales</taxon>
        <taxon>Thalassiosiraceae</taxon>
        <taxon>Thalassiosira</taxon>
    </lineage>
</organism>
<sequence>MSMNGTVKFFSDKGFGFITPEDGTEDVFVHFSAINKDGYKSLNEGETVTFDKVFDDVKQKYSASNVTGNGDGVPRRPRRDDGYGRGGGGGYGGGGGGGYGGGGTFFLPSQTYRLEPPRSILTSHHIFQAEAETDGKWAPMAPRAVLHLRNPHGYDKNTRRVEEVKASIERKWNGTTPGPTEPPEITPKSPSTLVKLVIFFKVASLGHVFPSSTQGPRGLPHTGIQRHCLRDPRHLAILFWSSSSLKVPPSAIILQSAYACTFVKRQGRLPDPTRKSEFTTTP</sequence>